<dbReference type="InterPro" id="IPR011006">
    <property type="entry name" value="CheY-like_superfamily"/>
</dbReference>
<protein>
    <submittedName>
        <fullName evidence="4">Response regulator</fullName>
    </submittedName>
</protein>
<keyword evidence="5" id="KW-1185">Reference proteome</keyword>
<sequence>MAPKRTLAPSETLVMVADDSKVVRVKTSRALAKHQYQVTLAEDGMAAVRLFGDALPHVLITDVEMPGMDGFELTRHVRSNPRTAHIPIIMITSSDEKHRNDAFEAGVSVLMGKPYEEDALIAEIQAALSRAPVSAPALALDD</sequence>
<dbReference type="InterPro" id="IPR001789">
    <property type="entry name" value="Sig_transdc_resp-reg_receiver"/>
</dbReference>
<dbReference type="Proteomes" id="UP000737171">
    <property type="component" value="Unassembled WGS sequence"/>
</dbReference>
<reference evidence="4 5" key="1">
    <citation type="submission" date="2020-05" db="EMBL/GenBank/DDBJ databases">
        <title>Aquincola sp. isolate from soil.</title>
        <authorList>
            <person name="Han J."/>
            <person name="Kim D.-U."/>
        </authorList>
    </citation>
    <scope>NUCLEOTIDE SEQUENCE [LARGE SCALE GENOMIC DNA]</scope>
    <source>
        <strain evidence="4 5">S2</strain>
    </source>
</reference>
<dbReference type="CDD" id="cd00156">
    <property type="entry name" value="REC"/>
    <property type="match status" value="1"/>
</dbReference>
<evidence type="ECO:0000259" key="3">
    <source>
        <dbReference type="PROSITE" id="PS50110"/>
    </source>
</evidence>
<dbReference type="PANTHER" id="PTHR44591">
    <property type="entry name" value="STRESS RESPONSE REGULATOR PROTEIN 1"/>
    <property type="match status" value="1"/>
</dbReference>
<evidence type="ECO:0000256" key="1">
    <source>
        <dbReference type="ARBA" id="ARBA00022553"/>
    </source>
</evidence>
<evidence type="ECO:0000256" key="2">
    <source>
        <dbReference type="PROSITE-ProRule" id="PRU00169"/>
    </source>
</evidence>
<accession>A0ABX2EA93</accession>
<organism evidence="4 5">
    <name type="scientific">Pseudaquabacterium terrae</name>
    <dbReference type="NCBI Taxonomy" id="2732868"/>
    <lineage>
        <taxon>Bacteria</taxon>
        <taxon>Pseudomonadati</taxon>
        <taxon>Pseudomonadota</taxon>
        <taxon>Betaproteobacteria</taxon>
        <taxon>Burkholderiales</taxon>
        <taxon>Sphaerotilaceae</taxon>
        <taxon>Pseudaquabacterium</taxon>
    </lineage>
</organism>
<dbReference type="Pfam" id="PF00072">
    <property type="entry name" value="Response_reg"/>
    <property type="match status" value="1"/>
</dbReference>
<keyword evidence="1 2" id="KW-0597">Phosphoprotein</keyword>
<dbReference type="InterPro" id="IPR050595">
    <property type="entry name" value="Bact_response_regulator"/>
</dbReference>
<dbReference type="PANTHER" id="PTHR44591:SF3">
    <property type="entry name" value="RESPONSE REGULATORY DOMAIN-CONTAINING PROTEIN"/>
    <property type="match status" value="1"/>
</dbReference>
<dbReference type="SUPFAM" id="SSF52172">
    <property type="entry name" value="CheY-like"/>
    <property type="match status" value="1"/>
</dbReference>
<evidence type="ECO:0000313" key="4">
    <source>
        <dbReference type="EMBL" id="NRF65994.1"/>
    </source>
</evidence>
<dbReference type="Gene3D" id="3.40.50.2300">
    <property type="match status" value="1"/>
</dbReference>
<dbReference type="SMART" id="SM00448">
    <property type="entry name" value="REC"/>
    <property type="match status" value="1"/>
</dbReference>
<feature type="domain" description="Response regulatory" evidence="3">
    <location>
        <begin position="13"/>
        <end position="128"/>
    </location>
</feature>
<dbReference type="RefSeq" id="WP_173120526.1">
    <property type="nucleotide sequence ID" value="NZ_JABRWJ010000001.1"/>
</dbReference>
<dbReference type="EMBL" id="JABRWJ010000001">
    <property type="protein sequence ID" value="NRF65994.1"/>
    <property type="molecule type" value="Genomic_DNA"/>
</dbReference>
<proteinExistence type="predicted"/>
<gene>
    <name evidence="4" type="ORF">HLB44_03225</name>
</gene>
<dbReference type="PROSITE" id="PS50110">
    <property type="entry name" value="RESPONSE_REGULATORY"/>
    <property type="match status" value="1"/>
</dbReference>
<name>A0ABX2EA93_9BURK</name>
<comment type="caution">
    <text evidence="4">The sequence shown here is derived from an EMBL/GenBank/DDBJ whole genome shotgun (WGS) entry which is preliminary data.</text>
</comment>
<feature type="modified residue" description="4-aspartylphosphate" evidence="2">
    <location>
        <position position="62"/>
    </location>
</feature>
<evidence type="ECO:0000313" key="5">
    <source>
        <dbReference type="Proteomes" id="UP000737171"/>
    </source>
</evidence>